<dbReference type="InterPro" id="IPR000819">
    <property type="entry name" value="Peptidase_M17_C"/>
</dbReference>
<dbReference type="CDD" id="cd00433">
    <property type="entry name" value="Peptidase_M17"/>
    <property type="match status" value="1"/>
</dbReference>
<evidence type="ECO:0000259" key="5">
    <source>
        <dbReference type="PROSITE" id="PS00631"/>
    </source>
</evidence>
<evidence type="ECO:0000313" key="7">
    <source>
        <dbReference type="EMBL" id="EPY24088.1"/>
    </source>
</evidence>
<evidence type="ECO:0000256" key="4">
    <source>
        <dbReference type="ARBA" id="ARBA00022801"/>
    </source>
</evidence>
<dbReference type="Gene3D" id="3.40.630.10">
    <property type="entry name" value="Zn peptidases"/>
    <property type="match status" value="1"/>
</dbReference>
<evidence type="ECO:0000256" key="3">
    <source>
        <dbReference type="ARBA" id="ARBA00022670"/>
    </source>
</evidence>
<comment type="caution">
    <text evidence="6">The sequence shown here is derived from an EMBL/GenBank/DDBJ whole genome shotgun (WGS) entry which is preliminary data.</text>
</comment>
<evidence type="ECO:0000256" key="1">
    <source>
        <dbReference type="ARBA" id="ARBA00009528"/>
    </source>
</evidence>
<dbReference type="OrthoDB" id="412814at2759"/>
<dbReference type="PANTHER" id="PTHR11963">
    <property type="entry name" value="LEUCINE AMINOPEPTIDASE-RELATED"/>
    <property type="match status" value="1"/>
</dbReference>
<dbReference type="GO" id="GO:0030145">
    <property type="term" value="F:manganese ion binding"/>
    <property type="evidence" value="ECO:0007669"/>
    <property type="project" value="InterPro"/>
</dbReference>
<dbReference type="Proteomes" id="UP000015354">
    <property type="component" value="Unassembled WGS sequence"/>
</dbReference>
<feature type="domain" description="Cytosol aminopeptidase" evidence="5">
    <location>
        <begin position="189"/>
        <end position="196"/>
    </location>
</feature>
<keyword evidence="2 6" id="KW-0031">Aminopeptidase</keyword>
<dbReference type="PROSITE" id="PS00631">
    <property type="entry name" value="CYTOSOL_AP"/>
    <property type="match status" value="1"/>
</dbReference>
<gene>
    <name evidence="7" type="ORF">STCU_07331</name>
    <name evidence="6" type="ORF">STCU_08545</name>
</gene>
<proteinExistence type="inferred from homology"/>
<comment type="similarity">
    <text evidence="1">Belongs to the peptidase M17 family.</text>
</comment>
<accession>S9V3E6</accession>
<evidence type="ECO:0000256" key="2">
    <source>
        <dbReference type="ARBA" id="ARBA00022438"/>
    </source>
</evidence>
<dbReference type="InterPro" id="IPR011356">
    <property type="entry name" value="Leucine_aapep/pepB"/>
</dbReference>
<organism evidence="6 8">
    <name type="scientific">Strigomonas culicis</name>
    <dbReference type="NCBI Taxonomy" id="28005"/>
    <lineage>
        <taxon>Eukaryota</taxon>
        <taxon>Discoba</taxon>
        <taxon>Euglenozoa</taxon>
        <taxon>Kinetoplastea</taxon>
        <taxon>Metakinetoplastina</taxon>
        <taxon>Trypanosomatida</taxon>
        <taxon>Trypanosomatidae</taxon>
        <taxon>Strigomonadinae</taxon>
        <taxon>Strigomonas</taxon>
    </lineage>
</organism>
<evidence type="ECO:0000313" key="6">
    <source>
        <dbReference type="EMBL" id="EPY21441.1"/>
    </source>
</evidence>
<protein>
    <submittedName>
        <fullName evidence="6">Leucyl aminopeptidase</fullName>
    </submittedName>
</protein>
<dbReference type="PANTHER" id="PTHR11963:SF23">
    <property type="entry name" value="CYTOSOL AMINOPEPTIDASE"/>
    <property type="match status" value="1"/>
</dbReference>
<dbReference type="PRINTS" id="PR00481">
    <property type="entry name" value="LAMNOPPTDASE"/>
</dbReference>
<dbReference type="AlphaFoldDB" id="S9V3E6"/>
<reference evidence="6 8" key="1">
    <citation type="journal article" date="2013" name="PLoS ONE">
        <title>Predicting the Proteins of Angomonas deanei, Strigomonas culicis and Their Respective Endosymbionts Reveals New Aspects of the Trypanosomatidae Family.</title>
        <authorList>
            <person name="Motta M.C."/>
            <person name="Martins A.C."/>
            <person name="de Souza S.S."/>
            <person name="Catta-Preta C.M."/>
            <person name="Silva R."/>
            <person name="Klein C.C."/>
            <person name="de Almeida L.G."/>
            <person name="de Lima Cunha O."/>
            <person name="Ciapina L.P."/>
            <person name="Brocchi M."/>
            <person name="Colabardini A.C."/>
            <person name="de Araujo Lima B."/>
            <person name="Machado C.R."/>
            <person name="de Almeida Soares C.M."/>
            <person name="Probst C.M."/>
            <person name="de Menezes C.B."/>
            <person name="Thompson C.E."/>
            <person name="Bartholomeu D.C."/>
            <person name="Gradia D.F."/>
            <person name="Pavoni D.P."/>
            <person name="Grisard E.C."/>
            <person name="Fantinatti-Garboggini F."/>
            <person name="Marchini F.K."/>
            <person name="Rodrigues-Luiz G.F."/>
            <person name="Wagner G."/>
            <person name="Goldman G.H."/>
            <person name="Fietto J.L."/>
            <person name="Elias M.C."/>
            <person name="Goldman M.H."/>
            <person name="Sagot M.F."/>
            <person name="Pereira M."/>
            <person name="Stoco P.H."/>
            <person name="de Mendonca-Neto R.P."/>
            <person name="Teixeira S.M."/>
            <person name="Maciel T.E."/>
            <person name="de Oliveira Mendes T.A."/>
            <person name="Urmenyi T.P."/>
            <person name="de Souza W."/>
            <person name="Schenkman S."/>
            <person name="de Vasconcelos A.T."/>
        </authorList>
    </citation>
    <scope>NUCLEOTIDE SEQUENCE [LARGE SCALE GENOMIC DNA]</scope>
</reference>
<dbReference type="EMBL" id="ATMH01007331">
    <property type="protein sequence ID" value="EPY24088.1"/>
    <property type="molecule type" value="Genomic_DNA"/>
</dbReference>
<keyword evidence="4" id="KW-0378">Hydrolase</keyword>
<reference evidence="6" key="2">
    <citation type="submission" date="2013-03" db="EMBL/GenBank/DDBJ databases">
        <authorList>
            <person name="Motta M.C.M."/>
            <person name="Martins A.C.A."/>
            <person name="Preta C.M.C.C."/>
            <person name="Silva R."/>
            <person name="de Souza S.S."/>
            <person name="Klein C.C."/>
            <person name="de Almeida L.G.P."/>
            <person name="Cunha O.L."/>
            <person name="Colabardini A.C."/>
            <person name="Lima B.A."/>
            <person name="Machado C.R."/>
            <person name="Soares C.M.A."/>
            <person name="de Menezes C.B.A."/>
            <person name="Bartolomeu D.C."/>
            <person name="Grisard E.C."/>
            <person name="Fantinatti-Garboggini F."/>
            <person name="Rodrigues-Luiz G.F."/>
            <person name="Wagner G."/>
            <person name="Goldman G.H."/>
            <person name="Fietto J.L.R."/>
            <person name="Ciapina L.P."/>
            <person name="Brocchi M."/>
            <person name="Elias M.C."/>
            <person name="Goldman M.H.S."/>
            <person name="Sagot M.-F."/>
            <person name="Pereira M."/>
            <person name="Stoco P.H."/>
            <person name="Teixeira S.M.R."/>
            <person name="de Mendonca-Neto R.P."/>
            <person name="Maciel T.E.F."/>
            <person name="Mendes T.A.O."/>
            <person name="Urmenyi T.P."/>
            <person name="Teixeira M.M.G."/>
            <person name="de Camargo E.F.P."/>
            <person name="de Sousa W."/>
            <person name="Schenkman S."/>
            <person name="de Vasconcelos A.T.R."/>
        </authorList>
    </citation>
    <scope>NUCLEOTIDE SEQUENCE</scope>
</reference>
<dbReference type="SUPFAM" id="SSF53187">
    <property type="entry name" value="Zn-dependent exopeptidases"/>
    <property type="match status" value="1"/>
</dbReference>
<evidence type="ECO:0000313" key="8">
    <source>
        <dbReference type="Proteomes" id="UP000015354"/>
    </source>
</evidence>
<sequence length="358" mass="37749">MEVYVNSPHHEAVERGSVVGGCINDARSLGNLREDEGIPAFYAEWAKRVLLPVSPKLKLRRVMHGEQLREAGLQLLYSVGKGSIHEPYVLVLEYVGDRRSNTSTALVGKGVTFDCGGLNIKPYGSMETMHTDMMGAGTVLGAMKAAAALELPVNLVAAVGLVENAIGPDSYFPSTILTSLKGTTVEVLNTDAEGRLVLADVLTYIQRPAARLEKQVETIIDVATLTGAIIIGLGTHRAGAFSNSAPLATQLTTVGGRCGEQVWPMPVGEEHLQLMRGGVADLVNAAPGRAGGSCTAAAFLSHFIEDGRRWAHLDVAGVADAGDRPKGYHPAGVTGFGVQLLVDYLRGSSPATAGKKRS</sequence>
<keyword evidence="3" id="KW-0645">Protease</keyword>
<dbReference type="GO" id="GO:0005737">
    <property type="term" value="C:cytoplasm"/>
    <property type="evidence" value="ECO:0007669"/>
    <property type="project" value="InterPro"/>
</dbReference>
<keyword evidence="8" id="KW-1185">Reference proteome</keyword>
<dbReference type="EMBL" id="ATMH01008545">
    <property type="protein sequence ID" value="EPY21441.1"/>
    <property type="molecule type" value="Genomic_DNA"/>
</dbReference>
<dbReference type="GO" id="GO:0070006">
    <property type="term" value="F:metalloaminopeptidase activity"/>
    <property type="evidence" value="ECO:0007669"/>
    <property type="project" value="InterPro"/>
</dbReference>
<name>S9V3E6_9TRYP</name>
<dbReference type="Pfam" id="PF00883">
    <property type="entry name" value="Peptidase_M17"/>
    <property type="match status" value="1"/>
</dbReference>
<dbReference type="GO" id="GO:0006508">
    <property type="term" value="P:proteolysis"/>
    <property type="evidence" value="ECO:0007669"/>
    <property type="project" value="UniProtKB-KW"/>
</dbReference>